<dbReference type="Proteomes" id="UP000254869">
    <property type="component" value="Unassembled WGS sequence"/>
</dbReference>
<dbReference type="EMBL" id="QQBC01000003">
    <property type="protein sequence ID" value="RDI67567.1"/>
    <property type="molecule type" value="Genomic_DNA"/>
</dbReference>
<sequence length="282" mass="30089">MDLALEWDRHPGTGLRLACELAGMAGEPELEDIAPNGRDAQLIGIVAARRGGELAGWAELRHDGAGRGWAEVLYAARYVRRIRLGHYDFEAATGEEESVVRTLIAGAAQQARVAGLEMLSWEGADVGPEGLAAVALGARMTGEYARLWTAEPRSWTVPQQLLSAGPLDCVLQALAESADPLGQVMVVALPGPTLTDPIATIATSIVGSEAYINVCEGFSYRIGDARTLASLIGALIGELHDELPHVLVLRVFEYDDTVARSALALAGLDIAARFHRYELPLS</sequence>
<evidence type="ECO:0000313" key="2">
    <source>
        <dbReference type="Proteomes" id="UP000254869"/>
    </source>
</evidence>
<organism evidence="1 2">
    <name type="scientific">Nocardia pseudobrasiliensis</name>
    <dbReference type="NCBI Taxonomy" id="45979"/>
    <lineage>
        <taxon>Bacteria</taxon>
        <taxon>Bacillati</taxon>
        <taxon>Actinomycetota</taxon>
        <taxon>Actinomycetes</taxon>
        <taxon>Mycobacteriales</taxon>
        <taxon>Nocardiaceae</taxon>
        <taxon>Nocardia</taxon>
    </lineage>
</organism>
<keyword evidence="2" id="KW-1185">Reference proteome</keyword>
<reference evidence="1 2" key="1">
    <citation type="submission" date="2018-07" db="EMBL/GenBank/DDBJ databases">
        <title>Genomic Encyclopedia of Type Strains, Phase IV (KMG-IV): sequencing the most valuable type-strain genomes for metagenomic binning, comparative biology and taxonomic classification.</title>
        <authorList>
            <person name="Goeker M."/>
        </authorList>
    </citation>
    <scope>NUCLEOTIDE SEQUENCE [LARGE SCALE GENOMIC DNA]</scope>
    <source>
        <strain evidence="1 2">DSM 44290</strain>
    </source>
</reference>
<protein>
    <submittedName>
        <fullName evidence="1">Uncharacterized protein</fullName>
    </submittedName>
</protein>
<gene>
    <name evidence="1" type="ORF">DFR76_103638</name>
</gene>
<dbReference type="STRING" id="1210086.GCA_001613105_05652"/>
<comment type="caution">
    <text evidence="1">The sequence shown here is derived from an EMBL/GenBank/DDBJ whole genome shotgun (WGS) entry which is preliminary data.</text>
</comment>
<proteinExistence type="predicted"/>
<accession>A0A370IA30</accession>
<dbReference type="RefSeq" id="WP_147287915.1">
    <property type="nucleotide sequence ID" value="NZ_QQBC01000003.1"/>
</dbReference>
<name>A0A370IA30_9NOCA</name>
<dbReference type="AlphaFoldDB" id="A0A370IA30"/>
<evidence type="ECO:0000313" key="1">
    <source>
        <dbReference type="EMBL" id="RDI67567.1"/>
    </source>
</evidence>